<dbReference type="GO" id="GO:0001228">
    <property type="term" value="F:DNA-binding transcription activator activity, RNA polymerase II-specific"/>
    <property type="evidence" value="ECO:0007669"/>
    <property type="project" value="TreeGrafter"/>
</dbReference>
<dbReference type="OrthoDB" id="4937900at2759"/>
<dbReference type="InterPro" id="IPR053157">
    <property type="entry name" value="Sterol_Uptake_Regulator"/>
</dbReference>
<gene>
    <name evidence="1" type="ORF">EJ03DRAFT_158320</name>
</gene>
<evidence type="ECO:0000313" key="1">
    <source>
        <dbReference type="EMBL" id="KAF2767282.1"/>
    </source>
</evidence>
<accession>A0A6G1L3W4</accession>
<proteinExistence type="predicted"/>
<reference evidence="1" key="1">
    <citation type="journal article" date="2020" name="Stud. Mycol.">
        <title>101 Dothideomycetes genomes: a test case for predicting lifestyles and emergence of pathogens.</title>
        <authorList>
            <person name="Haridas S."/>
            <person name="Albert R."/>
            <person name="Binder M."/>
            <person name="Bloem J."/>
            <person name="Labutti K."/>
            <person name="Salamov A."/>
            <person name="Andreopoulos B."/>
            <person name="Baker S."/>
            <person name="Barry K."/>
            <person name="Bills G."/>
            <person name="Bluhm B."/>
            <person name="Cannon C."/>
            <person name="Castanera R."/>
            <person name="Culley D."/>
            <person name="Daum C."/>
            <person name="Ezra D."/>
            <person name="Gonzalez J."/>
            <person name="Henrissat B."/>
            <person name="Kuo A."/>
            <person name="Liang C."/>
            <person name="Lipzen A."/>
            <person name="Lutzoni F."/>
            <person name="Magnuson J."/>
            <person name="Mondo S."/>
            <person name="Nolan M."/>
            <person name="Ohm R."/>
            <person name="Pangilinan J."/>
            <person name="Park H.-J."/>
            <person name="Ramirez L."/>
            <person name="Alfaro M."/>
            <person name="Sun H."/>
            <person name="Tritt A."/>
            <person name="Yoshinaga Y."/>
            <person name="Zwiers L.-H."/>
            <person name="Turgeon B."/>
            <person name="Goodwin S."/>
            <person name="Spatafora J."/>
            <person name="Crous P."/>
            <person name="Grigoriev I."/>
        </authorList>
    </citation>
    <scope>NUCLEOTIDE SEQUENCE</scope>
    <source>
        <strain evidence="1">CBS 116005</strain>
    </source>
</reference>
<dbReference type="Proteomes" id="UP000799436">
    <property type="component" value="Unassembled WGS sequence"/>
</dbReference>
<dbReference type="PANTHER" id="PTHR47784:SF5">
    <property type="entry name" value="STEROL UPTAKE CONTROL PROTEIN 2"/>
    <property type="match status" value="1"/>
</dbReference>
<sequence length="259" mass="29641">MHGILALPALDMSRTTDSEQRTRCRTRALHHQQSGLAIFQGRLTQPEPSARLEAIFAFSCILIIITFATPGVDNENPSINGVLDVIRLYRGPKVMASKSWQLISTSDISPLLGEWKGPTEFSFPHHLRVHFDNLNLKLEDEDDNQAWTVLIECIARSIKPHQETEFKAIGTWPALMSNTFFDRLQALQGQALVILAQFNFVLRRFRFLWWLDGWDSILLQTVDQCLTEADKQRFNWSVSEMQRLLDFVDTPPTTGMEAK</sequence>
<evidence type="ECO:0000313" key="2">
    <source>
        <dbReference type="Proteomes" id="UP000799436"/>
    </source>
</evidence>
<protein>
    <submittedName>
        <fullName evidence="1">Uncharacterized protein</fullName>
    </submittedName>
</protein>
<dbReference type="AlphaFoldDB" id="A0A6G1L3W4"/>
<organism evidence="1 2">
    <name type="scientific">Teratosphaeria nubilosa</name>
    <dbReference type="NCBI Taxonomy" id="161662"/>
    <lineage>
        <taxon>Eukaryota</taxon>
        <taxon>Fungi</taxon>
        <taxon>Dikarya</taxon>
        <taxon>Ascomycota</taxon>
        <taxon>Pezizomycotina</taxon>
        <taxon>Dothideomycetes</taxon>
        <taxon>Dothideomycetidae</taxon>
        <taxon>Mycosphaerellales</taxon>
        <taxon>Teratosphaeriaceae</taxon>
        <taxon>Teratosphaeria</taxon>
    </lineage>
</organism>
<dbReference type="PANTHER" id="PTHR47784">
    <property type="entry name" value="STEROL UPTAKE CONTROL PROTEIN 2"/>
    <property type="match status" value="1"/>
</dbReference>
<dbReference type="EMBL" id="ML995858">
    <property type="protein sequence ID" value="KAF2767282.1"/>
    <property type="molecule type" value="Genomic_DNA"/>
</dbReference>
<name>A0A6G1L3W4_9PEZI</name>
<keyword evidence="2" id="KW-1185">Reference proteome</keyword>